<keyword evidence="3" id="KW-1185">Reference proteome</keyword>
<protein>
    <submittedName>
        <fullName evidence="2">Uncharacterized protein</fullName>
    </submittedName>
</protein>
<proteinExistence type="predicted"/>
<dbReference type="EMBL" id="VIGV01000010">
    <property type="protein sequence ID" value="TWS22311.1"/>
    <property type="molecule type" value="Genomic_DNA"/>
</dbReference>
<dbReference type="Proteomes" id="UP000319792">
    <property type="component" value="Unassembled WGS sequence"/>
</dbReference>
<evidence type="ECO:0000313" key="3">
    <source>
        <dbReference type="Proteomes" id="UP000319792"/>
    </source>
</evidence>
<name>A0A5C5RJE8_9ACTN</name>
<dbReference type="AlphaFoldDB" id="A0A5C5RJE8"/>
<keyword evidence="1" id="KW-1133">Transmembrane helix</keyword>
<reference evidence="2 3" key="1">
    <citation type="submission" date="2019-06" db="EMBL/GenBank/DDBJ databases">
        <authorList>
            <person name="Teng J.L.L."/>
            <person name="Lee H.H."/>
            <person name="Lau S.K.P."/>
            <person name="Woo P.C.Y."/>
        </authorList>
    </citation>
    <scope>NUCLEOTIDE SEQUENCE [LARGE SCALE GENOMIC DNA]</scope>
    <source>
        <strain evidence="2 3">HKU70</strain>
    </source>
</reference>
<gene>
    <name evidence="2" type="ORF">FK268_20115</name>
</gene>
<comment type="caution">
    <text evidence="2">The sequence shown here is derived from an EMBL/GenBank/DDBJ whole genome shotgun (WGS) entry which is preliminary data.</text>
</comment>
<feature type="transmembrane region" description="Helical" evidence="1">
    <location>
        <begin position="77"/>
        <end position="99"/>
    </location>
</feature>
<organism evidence="2 3">
    <name type="scientific">Tsukamurella sputi</name>
    <dbReference type="NCBI Taxonomy" id="2591848"/>
    <lineage>
        <taxon>Bacteria</taxon>
        <taxon>Bacillati</taxon>
        <taxon>Actinomycetota</taxon>
        <taxon>Actinomycetes</taxon>
        <taxon>Mycobacteriales</taxon>
        <taxon>Tsukamurellaceae</taxon>
        <taxon>Tsukamurella</taxon>
    </lineage>
</organism>
<reference evidence="2 3" key="2">
    <citation type="submission" date="2019-08" db="EMBL/GenBank/DDBJ databases">
        <title>Tsukamurella conjunctivitidis sp. nov., Tsukamurella assacharolytica sp. nov. and Tsukamurella sputae sp. nov. isolated from patients with conjunctivitis, bacteraemia (lymphoma) and respiratory infection (sputum) in Hong Kong.</title>
        <authorList>
            <person name="Fok K.M.N."/>
            <person name="Fong J.Y.H."/>
        </authorList>
    </citation>
    <scope>NUCLEOTIDE SEQUENCE [LARGE SCALE GENOMIC DNA]</scope>
    <source>
        <strain evidence="2 3">HKU70</strain>
    </source>
</reference>
<dbReference type="OrthoDB" id="4775587at2"/>
<evidence type="ECO:0000256" key="1">
    <source>
        <dbReference type="SAM" id="Phobius"/>
    </source>
</evidence>
<sequence length="207" mass="21120">MGHAERRTDDFADDGPQLSRAAEARLDAALAEYRDRTYAQWSAPEGFVADNPLGDRRIAAAIRAAPVPVPPRRRRRFVVLGAAAAAVGVLAAGVAVATVRDSPTADPETGVLLAAAVPGGDRGPFADGLALTRCLDAASVPAPQRTLLGAGSMQLRGTHATVLLLPGTALGELRVLAVAPSCAQGERSSVLVNRVLSRASAGSGGTS</sequence>
<keyword evidence="1" id="KW-0472">Membrane</keyword>
<evidence type="ECO:0000313" key="2">
    <source>
        <dbReference type="EMBL" id="TWS22311.1"/>
    </source>
</evidence>
<accession>A0A5C5RJE8</accession>
<dbReference type="RefSeq" id="WP_146437244.1">
    <property type="nucleotide sequence ID" value="NZ_VIGV01000010.1"/>
</dbReference>
<keyword evidence="1" id="KW-0812">Transmembrane</keyword>